<reference evidence="6 7" key="1">
    <citation type="journal article" date="2018" name="Nat. Ecol. Evol.">
        <title>Pezizomycetes genomes reveal the molecular basis of ectomycorrhizal truffle lifestyle.</title>
        <authorList>
            <person name="Murat C."/>
            <person name="Payen T."/>
            <person name="Noel B."/>
            <person name="Kuo A."/>
            <person name="Morin E."/>
            <person name="Chen J."/>
            <person name="Kohler A."/>
            <person name="Krizsan K."/>
            <person name="Balestrini R."/>
            <person name="Da Silva C."/>
            <person name="Montanini B."/>
            <person name="Hainaut M."/>
            <person name="Levati E."/>
            <person name="Barry K.W."/>
            <person name="Belfiori B."/>
            <person name="Cichocki N."/>
            <person name="Clum A."/>
            <person name="Dockter R.B."/>
            <person name="Fauchery L."/>
            <person name="Guy J."/>
            <person name="Iotti M."/>
            <person name="Le Tacon F."/>
            <person name="Lindquist E.A."/>
            <person name="Lipzen A."/>
            <person name="Malagnac F."/>
            <person name="Mello A."/>
            <person name="Molinier V."/>
            <person name="Miyauchi S."/>
            <person name="Poulain J."/>
            <person name="Riccioni C."/>
            <person name="Rubini A."/>
            <person name="Sitrit Y."/>
            <person name="Splivallo R."/>
            <person name="Traeger S."/>
            <person name="Wang M."/>
            <person name="Zifcakova L."/>
            <person name="Wipf D."/>
            <person name="Zambonelli A."/>
            <person name="Paolocci F."/>
            <person name="Nowrousian M."/>
            <person name="Ottonello S."/>
            <person name="Baldrian P."/>
            <person name="Spatafora J.W."/>
            <person name="Henrissat B."/>
            <person name="Nagy L.G."/>
            <person name="Aury J.M."/>
            <person name="Wincker P."/>
            <person name="Grigoriev I.V."/>
            <person name="Bonfante P."/>
            <person name="Martin F.M."/>
        </authorList>
    </citation>
    <scope>NUCLEOTIDE SEQUENCE [LARGE SCALE GENOMIC DNA]</scope>
    <source>
        <strain evidence="6 7">CCBAS932</strain>
    </source>
</reference>
<dbReference type="InterPro" id="IPR036318">
    <property type="entry name" value="FAD-bd_PCMH-like_sf"/>
</dbReference>
<dbReference type="InterPro" id="IPR016166">
    <property type="entry name" value="FAD-bd_PCMH"/>
</dbReference>
<dbReference type="SUPFAM" id="SSF56176">
    <property type="entry name" value="FAD-binding/transporter-associated domain-like"/>
    <property type="match status" value="1"/>
</dbReference>
<proteinExistence type="inferred from homology"/>
<dbReference type="InParanoid" id="A0A3N4KGA2"/>
<organism evidence="6 7">
    <name type="scientific">Morchella conica CCBAS932</name>
    <dbReference type="NCBI Taxonomy" id="1392247"/>
    <lineage>
        <taxon>Eukaryota</taxon>
        <taxon>Fungi</taxon>
        <taxon>Dikarya</taxon>
        <taxon>Ascomycota</taxon>
        <taxon>Pezizomycotina</taxon>
        <taxon>Pezizomycetes</taxon>
        <taxon>Pezizales</taxon>
        <taxon>Morchellaceae</taxon>
        <taxon>Morchella</taxon>
    </lineage>
</organism>
<dbReference type="EMBL" id="ML119150">
    <property type="protein sequence ID" value="RPB09596.1"/>
    <property type="molecule type" value="Genomic_DNA"/>
</dbReference>
<dbReference type="AlphaFoldDB" id="A0A3N4KGA2"/>
<sequence>MSDAQIKSLNDKSLISIDFANSSVKDQLACRFLNIIFPDATAISSEAVTYTSKISINWSVRAWLKSSCVFSPSTTDMTSVGMKVVNFFGNKFAIRSGGHTPDPEMASIDDGILFSLENLNMVQMDESLSIASIGPGNRWGDVYDKLAPEGYLVVGGRVPPVGAGGLITGGGLSFFSGTHGFACDNVLNYEVVLGNGTIVNANAHTNSDLWWALKGGSNNFGLVTRFDLKAIPKKDGIIWGGNIYFSPLQSEAVIKALTDFQQVGQIADPKAALIGNWIRAPATSLTELTDILRITVFHQDPTDGIPESLQPFFDLKPVLSTAMNRTLLSLAEDTYGPAGIVPPARQLFRTLTVGANEELLNYAYAKFNTSYSILFPSLASVAVLTHQPVSEAMASHGARPMNVPGKAQTWLIVNIQWALEISDKKILKIAKDFLDDVKAKSVEMGLDEDFLYLNDAARGQEVLEGYGAASVAEMKTISAKYDPAQVFQEQVTGGFKVSKA</sequence>
<dbReference type="PANTHER" id="PTHR42973:SF54">
    <property type="entry name" value="FAD-BINDING PCMH-TYPE DOMAIN-CONTAINING PROTEIN"/>
    <property type="match status" value="1"/>
</dbReference>
<keyword evidence="4" id="KW-0560">Oxidoreductase</keyword>
<evidence type="ECO:0000313" key="7">
    <source>
        <dbReference type="Proteomes" id="UP000277580"/>
    </source>
</evidence>
<evidence type="ECO:0000259" key="5">
    <source>
        <dbReference type="PROSITE" id="PS51387"/>
    </source>
</evidence>
<evidence type="ECO:0000256" key="4">
    <source>
        <dbReference type="ARBA" id="ARBA00023002"/>
    </source>
</evidence>
<dbReference type="Pfam" id="PF01565">
    <property type="entry name" value="FAD_binding_4"/>
    <property type="match status" value="1"/>
</dbReference>
<dbReference type="GO" id="GO:0071949">
    <property type="term" value="F:FAD binding"/>
    <property type="evidence" value="ECO:0007669"/>
    <property type="project" value="InterPro"/>
</dbReference>
<evidence type="ECO:0000313" key="6">
    <source>
        <dbReference type="EMBL" id="RPB09596.1"/>
    </source>
</evidence>
<evidence type="ECO:0000256" key="2">
    <source>
        <dbReference type="ARBA" id="ARBA00022630"/>
    </source>
</evidence>
<dbReference type="PROSITE" id="PS51387">
    <property type="entry name" value="FAD_PCMH"/>
    <property type="match status" value="1"/>
</dbReference>
<dbReference type="Proteomes" id="UP000277580">
    <property type="component" value="Unassembled WGS sequence"/>
</dbReference>
<evidence type="ECO:0000256" key="1">
    <source>
        <dbReference type="ARBA" id="ARBA00005466"/>
    </source>
</evidence>
<evidence type="ECO:0000256" key="3">
    <source>
        <dbReference type="ARBA" id="ARBA00022827"/>
    </source>
</evidence>
<dbReference type="GO" id="GO:0016491">
    <property type="term" value="F:oxidoreductase activity"/>
    <property type="evidence" value="ECO:0007669"/>
    <property type="project" value="UniProtKB-KW"/>
</dbReference>
<dbReference type="InterPro" id="IPR016169">
    <property type="entry name" value="FAD-bd_PCMH_sub2"/>
</dbReference>
<feature type="domain" description="FAD-binding PCMH-type" evidence="5">
    <location>
        <begin position="62"/>
        <end position="233"/>
    </location>
</feature>
<dbReference type="Gene3D" id="3.30.465.10">
    <property type="match status" value="1"/>
</dbReference>
<keyword evidence="3" id="KW-0274">FAD</keyword>
<keyword evidence="7" id="KW-1185">Reference proteome</keyword>
<dbReference type="PANTHER" id="PTHR42973">
    <property type="entry name" value="BINDING OXIDOREDUCTASE, PUTATIVE (AFU_ORTHOLOGUE AFUA_1G17690)-RELATED"/>
    <property type="match status" value="1"/>
</dbReference>
<dbReference type="InterPro" id="IPR050416">
    <property type="entry name" value="FAD-linked_Oxidoreductase"/>
</dbReference>
<dbReference type="InterPro" id="IPR006094">
    <property type="entry name" value="Oxid_FAD_bind_N"/>
</dbReference>
<keyword evidence="2" id="KW-0285">Flavoprotein</keyword>
<name>A0A3N4KGA2_9PEZI</name>
<gene>
    <name evidence="6" type="ORF">P167DRAFT_492204</name>
</gene>
<protein>
    <submittedName>
        <fullName evidence="6">FAD-binding domain-containing protein</fullName>
    </submittedName>
</protein>
<accession>A0A3N4KGA2</accession>
<comment type="similarity">
    <text evidence="1">Belongs to the oxygen-dependent FAD-linked oxidoreductase family.</text>
</comment>
<dbReference type="OrthoDB" id="2151789at2759"/>